<feature type="chain" id="PRO_5046863586" evidence="1">
    <location>
        <begin position="24"/>
        <end position="288"/>
    </location>
</feature>
<protein>
    <submittedName>
        <fullName evidence="2">DUF2167 domain-containing protein</fullName>
    </submittedName>
</protein>
<organism evidence="2 3">
    <name type="scientific">Paenibacillus vandeheii</name>
    <dbReference type="NCBI Taxonomy" id="3035917"/>
    <lineage>
        <taxon>Bacteria</taxon>
        <taxon>Bacillati</taxon>
        <taxon>Bacillota</taxon>
        <taxon>Bacilli</taxon>
        <taxon>Bacillales</taxon>
        <taxon>Paenibacillaceae</taxon>
        <taxon>Paenibacillus</taxon>
    </lineage>
</organism>
<dbReference type="EMBL" id="JAROCD010000014">
    <property type="protein sequence ID" value="MDN4604646.1"/>
    <property type="molecule type" value="Genomic_DNA"/>
</dbReference>
<keyword evidence="1" id="KW-0732">Signal</keyword>
<evidence type="ECO:0000313" key="2">
    <source>
        <dbReference type="EMBL" id="MDN4604646.1"/>
    </source>
</evidence>
<keyword evidence="3" id="KW-1185">Reference proteome</keyword>
<accession>A0ABT8JHN9</accession>
<name>A0ABT8JHN9_9BACL</name>
<feature type="signal peptide" evidence="1">
    <location>
        <begin position="1"/>
        <end position="23"/>
    </location>
</feature>
<evidence type="ECO:0000313" key="3">
    <source>
        <dbReference type="Proteomes" id="UP001174205"/>
    </source>
</evidence>
<dbReference type="Proteomes" id="UP001174205">
    <property type="component" value="Unassembled WGS sequence"/>
</dbReference>
<gene>
    <name evidence="2" type="ORF">P5G61_25690</name>
</gene>
<dbReference type="RefSeq" id="WP_301249039.1">
    <property type="nucleotide sequence ID" value="NZ_JAROCD010000014.1"/>
</dbReference>
<evidence type="ECO:0000256" key="1">
    <source>
        <dbReference type="SAM" id="SignalP"/>
    </source>
</evidence>
<proteinExistence type="predicted"/>
<reference evidence="2" key="1">
    <citation type="submission" date="2023-03" db="EMBL/GenBank/DDBJ databases">
        <title>MT1 and MT2 Draft Genomes of Novel Species.</title>
        <authorList>
            <person name="Venkateswaran K."/>
        </authorList>
    </citation>
    <scope>NUCLEOTIDE SEQUENCE</scope>
    <source>
        <strain evidence="2">F6_3S_P_1C</strain>
    </source>
</reference>
<comment type="caution">
    <text evidence="2">The sequence shown here is derived from an EMBL/GenBank/DDBJ whole genome shotgun (WGS) entry which is preliminary data.</text>
</comment>
<sequence>MKNKNKRFILALVLVSLLTFSFAVQVSATNKTEKAPNEYDWIDGPTSVSLDDKATLELQENHSFLDKANTQRSMLNMGAKPNGNEIGSLYSDSQFGSLYVVFEYVRTGHIDDSEQNLDANELLSSYIRGTEEENRNAAPEDKMYVTGWEIEPTYESSKHRLIYSLGFKDAYQQSLVNYNVKLLTREGYITAILVTETANFQQSRLAFEEMVLNRLSINTGYTYEDYDVSTDKTSTVGLKSILLGGIGYTAGQKFSILVLLKNRVAFYRRLSSWTIDLEQIQNKNVEER</sequence>
<dbReference type="Pfam" id="PF09935">
    <property type="entry name" value="DUF2167"/>
    <property type="match status" value="1"/>
</dbReference>
<dbReference type="InterPro" id="IPR018682">
    <property type="entry name" value="DUF2167_membr"/>
</dbReference>